<dbReference type="EMBL" id="HBEF01004767">
    <property type="protein sequence ID" value="CAD8330846.1"/>
    <property type="molecule type" value="Transcribed_RNA"/>
</dbReference>
<accession>A0A7R9WQY6</accession>
<protein>
    <submittedName>
        <fullName evidence="1">Uncharacterized protein</fullName>
    </submittedName>
</protein>
<proteinExistence type="predicted"/>
<organism evidence="1">
    <name type="scientific">Craspedostauros australis</name>
    <dbReference type="NCBI Taxonomy" id="1486917"/>
    <lineage>
        <taxon>Eukaryota</taxon>
        <taxon>Sar</taxon>
        <taxon>Stramenopiles</taxon>
        <taxon>Ochrophyta</taxon>
        <taxon>Bacillariophyta</taxon>
        <taxon>Bacillariophyceae</taxon>
        <taxon>Bacillariophycidae</taxon>
        <taxon>Naviculales</taxon>
        <taxon>Naviculaceae</taxon>
        <taxon>Craspedostauros</taxon>
    </lineage>
</organism>
<reference evidence="1" key="1">
    <citation type="submission" date="2021-01" db="EMBL/GenBank/DDBJ databases">
        <authorList>
            <person name="Corre E."/>
            <person name="Pelletier E."/>
            <person name="Niang G."/>
            <person name="Scheremetjew M."/>
            <person name="Finn R."/>
            <person name="Kale V."/>
            <person name="Holt S."/>
            <person name="Cochrane G."/>
            <person name="Meng A."/>
            <person name="Brown T."/>
            <person name="Cohen L."/>
        </authorList>
    </citation>
    <scope>NUCLEOTIDE SEQUENCE</scope>
    <source>
        <strain evidence="1">CCMP3328</strain>
    </source>
</reference>
<name>A0A7R9WQY6_9STRA</name>
<sequence length="129" mass="14504">MPHSPSSSASSLLSRLQTLRALNFQQSSIGVNRNTRENLRRAENQGICKSIRTYAWHHVRGNGIRMHECGKQSLESGVGLWEFSSTSSLRLINHPMFFALSMLHSLHTFGNTNMAARHNGMECESFSQT</sequence>
<dbReference type="AlphaFoldDB" id="A0A7R9WQY6"/>
<evidence type="ECO:0000313" key="1">
    <source>
        <dbReference type="EMBL" id="CAD8330846.1"/>
    </source>
</evidence>
<gene>
    <name evidence="1" type="ORF">CAUS1442_LOCUS2945</name>
</gene>